<sequence>MESKQLEKEVVFVSKVSVTKSKKNGKEYITYRITIPMEKAKELELNDGDYLLIKAKKAKWYHLLNWEEMKNVYNMLPEEIKKEVDELKRRMGG</sequence>
<dbReference type="KEGG" id="mhk:DFR87_02090"/>
<dbReference type="Proteomes" id="UP000247586">
    <property type="component" value="Chromosome"/>
</dbReference>
<accession>A0A2U9IRN5</accession>
<protein>
    <submittedName>
        <fullName evidence="1">Uncharacterized protein</fullName>
    </submittedName>
</protein>
<proteinExistence type="predicted"/>
<organism evidence="1 2">
    <name type="scientific">Metallosphaera hakonensis JCM 8857 = DSM 7519</name>
    <dbReference type="NCBI Taxonomy" id="1293036"/>
    <lineage>
        <taxon>Archaea</taxon>
        <taxon>Thermoproteota</taxon>
        <taxon>Thermoprotei</taxon>
        <taxon>Sulfolobales</taxon>
        <taxon>Sulfolobaceae</taxon>
        <taxon>Metallosphaera</taxon>
    </lineage>
</organism>
<dbReference type="GeneID" id="36834094"/>
<dbReference type="RefSeq" id="WP_110368814.1">
    <property type="nucleotide sequence ID" value="NZ_CP029287.2"/>
</dbReference>
<dbReference type="STRING" id="1293036.GCA_001315825_03314"/>
<reference evidence="1" key="1">
    <citation type="submission" date="2018-05" db="EMBL/GenBank/DDBJ databases">
        <title>Complete Genome Sequences of Extremely Thermoacidophilic, Metal-Mobilizing Type-Strain Members of the Archaeal Family Sulfolobaceae: Acidianus brierleyi DSM-1651T, Acidianus sulfidivorans DSM-18786T, Metallosphaera hakonensis DSM-7519T, and Metallosphaera prunae DSM-10039T.</title>
        <authorList>
            <person name="Counts J.A."/>
            <person name="Kelly R.M."/>
        </authorList>
    </citation>
    <scope>NUCLEOTIDE SEQUENCE [LARGE SCALE GENOMIC DNA]</scope>
    <source>
        <strain evidence="1">HO1-1</strain>
    </source>
</reference>
<keyword evidence="2" id="KW-1185">Reference proteome</keyword>
<dbReference type="AlphaFoldDB" id="A0A2U9IRN5"/>
<dbReference type="OrthoDB" id="43143at2157"/>
<evidence type="ECO:0000313" key="1">
    <source>
        <dbReference type="EMBL" id="AWR98692.1"/>
    </source>
</evidence>
<evidence type="ECO:0000313" key="2">
    <source>
        <dbReference type="Proteomes" id="UP000247586"/>
    </source>
</evidence>
<gene>
    <name evidence="1" type="ORF">DFR87_02090</name>
</gene>
<dbReference type="EMBL" id="CP029287">
    <property type="protein sequence ID" value="AWR98692.1"/>
    <property type="molecule type" value="Genomic_DNA"/>
</dbReference>
<name>A0A2U9IRN5_9CREN</name>